<organism evidence="2 3">
    <name type="scientific">Ditylenchus destructor</name>
    <dbReference type="NCBI Taxonomy" id="166010"/>
    <lineage>
        <taxon>Eukaryota</taxon>
        <taxon>Metazoa</taxon>
        <taxon>Ecdysozoa</taxon>
        <taxon>Nematoda</taxon>
        <taxon>Chromadorea</taxon>
        <taxon>Rhabditida</taxon>
        <taxon>Tylenchina</taxon>
        <taxon>Tylenchomorpha</taxon>
        <taxon>Sphaerularioidea</taxon>
        <taxon>Anguinidae</taxon>
        <taxon>Anguininae</taxon>
        <taxon>Ditylenchus</taxon>
    </lineage>
</organism>
<protein>
    <recommendedName>
        <fullName evidence="4">Reverse transcriptase domain-containing protein</fullName>
    </recommendedName>
</protein>
<evidence type="ECO:0000313" key="2">
    <source>
        <dbReference type="EMBL" id="KAI1690599.1"/>
    </source>
</evidence>
<proteinExistence type="predicted"/>
<sequence>MTDARGKSTSKSHSQTLIYIDDLIIGSNDETEHLRDLEERWKAHFGLEEIKYLGFLVNTITQQQLRTKSYEVTDKVYARNYGIGPTWVPSTIVEKVGNSCYRVENHKGIHLRHLDQLKRNHIEVASKDIDCTPPQSQPELLYAIRNDESSEHETTPEKENTLVTKTPSMGEESEKDDSPPIPEFDYRPYLHELMQAKYSPRYNPALRNEENLNAQGEECLINQTSQSEENQPLTHIQPAQEEHPTSSTRSSRRSFEPRVLPQRHARKTTPEKYKDYYKSLTATRPPKPISKRSNKPQFRL</sequence>
<evidence type="ECO:0008006" key="4">
    <source>
        <dbReference type="Google" id="ProtNLM"/>
    </source>
</evidence>
<feature type="region of interest" description="Disordered" evidence="1">
    <location>
        <begin position="226"/>
        <end position="300"/>
    </location>
</feature>
<keyword evidence="3" id="KW-1185">Reference proteome</keyword>
<feature type="compositionally biased region" description="Basic and acidic residues" evidence="1">
    <location>
        <begin position="268"/>
        <end position="277"/>
    </location>
</feature>
<dbReference type="Gene3D" id="3.30.70.270">
    <property type="match status" value="1"/>
</dbReference>
<dbReference type="InterPro" id="IPR043128">
    <property type="entry name" value="Rev_trsase/Diguanyl_cyclase"/>
</dbReference>
<accession>A0AAD4QUT7</accession>
<feature type="region of interest" description="Disordered" evidence="1">
    <location>
        <begin position="148"/>
        <end position="185"/>
    </location>
</feature>
<evidence type="ECO:0000313" key="3">
    <source>
        <dbReference type="Proteomes" id="UP001201812"/>
    </source>
</evidence>
<feature type="compositionally biased region" description="Basic and acidic residues" evidence="1">
    <location>
        <begin position="148"/>
        <end position="160"/>
    </location>
</feature>
<dbReference type="Proteomes" id="UP001201812">
    <property type="component" value="Unassembled WGS sequence"/>
</dbReference>
<evidence type="ECO:0000256" key="1">
    <source>
        <dbReference type="SAM" id="MobiDB-lite"/>
    </source>
</evidence>
<reference evidence="2" key="1">
    <citation type="submission" date="2022-01" db="EMBL/GenBank/DDBJ databases">
        <title>Genome Sequence Resource for Two Populations of Ditylenchus destructor, the Migratory Endoparasitic Phytonematode.</title>
        <authorList>
            <person name="Zhang H."/>
            <person name="Lin R."/>
            <person name="Xie B."/>
        </authorList>
    </citation>
    <scope>NUCLEOTIDE SEQUENCE</scope>
    <source>
        <strain evidence="2">BazhouSP</strain>
    </source>
</reference>
<name>A0AAD4QUT7_9BILA</name>
<dbReference type="EMBL" id="JAKKPZ010001140">
    <property type="protein sequence ID" value="KAI1690599.1"/>
    <property type="molecule type" value="Genomic_DNA"/>
</dbReference>
<gene>
    <name evidence="2" type="ORF">DdX_22403</name>
</gene>
<comment type="caution">
    <text evidence="2">The sequence shown here is derived from an EMBL/GenBank/DDBJ whole genome shotgun (WGS) entry which is preliminary data.</text>
</comment>
<dbReference type="AlphaFoldDB" id="A0AAD4QUT7"/>
<dbReference type="InterPro" id="IPR043502">
    <property type="entry name" value="DNA/RNA_pol_sf"/>
</dbReference>
<dbReference type="SUPFAM" id="SSF56672">
    <property type="entry name" value="DNA/RNA polymerases"/>
    <property type="match status" value="1"/>
</dbReference>